<comment type="caution">
    <text evidence="2">The sequence shown here is derived from an EMBL/GenBank/DDBJ whole genome shotgun (WGS) entry which is preliminary data.</text>
</comment>
<proteinExistence type="predicted"/>
<name>A0A136LWS4_9BACT</name>
<feature type="transmembrane region" description="Helical" evidence="1">
    <location>
        <begin position="100"/>
        <end position="120"/>
    </location>
</feature>
<sequence>MNKLRENPLTDIALALTLLVLLLVAYNPLQLLMPDMILIILSGAIASVLVLFVVLVWKEQDYDERDTRNRLIAGKYSFIAGTVVLAVGNIVQLLQHEMNIWLPLALAVMVITKMVSLIRLERS</sequence>
<evidence type="ECO:0000256" key="1">
    <source>
        <dbReference type="SAM" id="Phobius"/>
    </source>
</evidence>
<keyword evidence="1" id="KW-1133">Transmembrane helix</keyword>
<protein>
    <submittedName>
        <fullName evidence="2">Uncharacterized protein</fullName>
    </submittedName>
</protein>
<evidence type="ECO:0000313" key="3">
    <source>
        <dbReference type="Proteomes" id="UP000070457"/>
    </source>
</evidence>
<feature type="transmembrane region" description="Helical" evidence="1">
    <location>
        <begin position="12"/>
        <end position="30"/>
    </location>
</feature>
<gene>
    <name evidence="2" type="ORF">TR69_WS6001001361</name>
</gene>
<dbReference type="STRING" id="1617426.TR69_WS6001001361"/>
<keyword evidence="1" id="KW-0812">Transmembrane</keyword>
<keyword evidence="1" id="KW-0472">Membrane</keyword>
<dbReference type="Proteomes" id="UP000070457">
    <property type="component" value="Unassembled WGS sequence"/>
</dbReference>
<feature type="transmembrane region" description="Helical" evidence="1">
    <location>
        <begin position="36"/>
        <end position="56"/>
    </location>
</feature>
<dbReference type="AlphaFoldDB" id="A0A136LWS4"/>
<dbReference type="EMBL" id="JYNZ01000005">
    <property type="protein sequence ID" value="KXK26067.1"/>
    <property type="molecule type" value="Genomic_DNA"/>
</dbReference>
<feature type="transmembrane region" description="Helical" evidence="1">
    <location>
        <begin position="76"/>
        <end position="94"/>
    </location>
</feature>
<evidence type="ECO:0000313" key="2">
    <source>
        <dbReference type="EMBL" id="KXK26067.1"/>
    </source>
</evidence>
<organism evidence="2 3">
    <name type="scientific">candidate division WS6 bacterium OLB20</name>
    <dbReference type="NCBI Taxonomy" id="1617426"/>
    <lineage>
        <taxon>Bacteria</taxon>
        <taxon>Candidatus Dojkabacteria</taxon>
    </lineage>
</organism>
<accession>A0A136LWS4</accession>
<reference evidence="2 3" key="1">
    <citation type="submission" date="2015-02" db="EMBL/GenBank/DDBJ databases">
        <title>Improved understanding of the partial-nitritation anammox process through 23 genomes representing the majority of the microbial community.</title>
        <authorList>
            <person name="Speth D.R."/>
            <person name="In T Zandt M."/>
            <person name="Guerrero Cruz S."/>
            <person name="Jetten M.S."/>
            <person name="Dutilh B.E."/>
        </authorList>
    </citation>
    <scope>NUCLEOTIDE SEQUENCE [LARGE SCALE GENOMIC DNA]</scope>
    <source>
        <strain evidence="2">OLB20</strain>
    </source>
</reference>